<dbReference type="PANTHER" id="PTHR30055:SF146">
    <property type="entry name" value="HTH-TYPE TRANSCRIPTIONAL DUAL REGULATOR CECR"/>
    <property type="match status" value="1"/>
</dbReference>
<name>A0A3E0H524_9PSEU</name>
<evidence type="ECO:0000313" key="6">
    <source>
        <dbReference type="EMBL" id="REH38166.1"/>
    </source>
</evidence>
<dbReference type="RefSeq" id="WP_116179018.1">
    <property type="nucleotide sequence ID" value="NZ_CP144375.1"/>
</dbReference>
<sequence>MGERTAPSGTRADGKRRAIVRAALAEFLDAGFDVSVDRIAAAAGVSKVTVYNHFDSKENLFRAVVSGQLQGALAEVERQVEARLGDSDDVRAELVRACRSWVAALTTPDMLALRTLVAVESRRFPELGEAWLEHGPNVVFAKALTRLNDRGVLHVADVDLAVLQLAGLVLSPHLVHGRTPGKRLTDRLIVTGVDMFLGHYVRS</sequence>
<dbReference type="Gene3D" id="1.10.357.10">
    <property type="entry name" value="Tetracycline Repressor, domain 2"/>
    <property type="match status" value="1"/>
</dbReference>
<accession>A0A3E0H524</accession>
<keyword evidence="7" id="KW-1185">Reference proteome</keyword>
<evidence type="ECO:0000256" key="4">
    <source>
        <dbReference type="PROSITE-ProRule" id="PRU00335"/>
    </source>
</evidence>
<dbReference type="SUPFAM" id="SSF46689">
    <property type="entry name" value="Homeodomain-like"/>
    <property type="match status" value="1"/>
</dbReference>
<dbReference type="Pfam" id="PF00440">
    <property type="entry name" value="TetR_N"/>
    <property type="match status" value="1"/>
</dbReference>
<keyword evidence="3" id="KW-0804">Transcription</keyword>
<evidence type="ECO:0000256" key="1">
    <source>
        <dbReference type="ARBA" id="ARBA00023015"/>
    </source>
</evidence>
<dbReference type="InterPro" id="IPR009057">
    <property type="entry name" value="Homeodomain-like_sf"/>
</dbReference>
<keyword evidence="1" id="KW-0805">Transcription regulation</keyword>
<dbReference type="GO" id="GO:0045892">
    <property type="term" value="P:negative regulation of DNA-templated transcription"/>
    <property type="evidence" value="ECO:0007669"/>
    <property type="project" value="UniProtKB-ARBA"/>
</dbReference>
<dbReference type="PRINTS" id="PR00455">
    <property type="entry name" value="HTHTETR"/>
</dbReference>
<dbReference type="Pfam" id="PF14246">
    <property type="entry name" value="TetR_C_7"/>
    <property type="match status" value="1"/>
</dbReference>
<dbReference type="EMBL" id="QUNO01000014">
    <property type="protein sequence ID" value="REH38166.1"/>
    <property type="molecule type" value="Genomic_DNA"/>
</dbReference>
<dbReference type="InterPro" id="IPR050109">
    <property type="entry name" value="HTH-type_TetR-like_transc_reg"/>
</dbReference>
<reference evidence="6 7" key="1">
    <citation type="submission" date="2018-08" db="EMBL/GenBank/DDBJ databases">
        <title>Genomic Encyclopedia of Archaeal and Bacterial Type Strains, Phase II (KMG-II): from individual species to whole genera.</title>
        <authorList>
            <person name="Goeker M."/>
        </authorList>
    </citation>
    <scope>NUCLEOTIDE SEQUENCE [LARGE SCALE GENOMIC DNA]</scope>
    <source>
        <strain evidence="6 7">DSM 45791</strain>
    </source>
</reference>
<protein>
    <submittedName>
        <fullName evidence="6">AcrR family transcriptional regulator</fullName>
    </submittedName>
</protein>
<dbReference type="GO" id="GO:0003700">
    <property type="term" value="F:DNA-binding transcription factor activity"/>
    <property type="evidence" value="ECO:0007669"/>
    <property type="project" value="TreeGrafter"/>
</dbReference>
<organism evidence="6 7">
    <name type="scientific">Kutzneria buriramensis</name>
    <dbReference type="NCBI Taxonomy" id="1045776"/>
    <lineage>
        <taxon>Bacteria</taxon>
        <taxon>Bacillati</taxon>
        <taxon>Actinomycetota</taxon>
        <taxon>Actinomycetes</taxon>
        <taxon>Pseudonocardiales</taxon>
        <taxon>Pseudonocardiaceae</taxon>
        <taxon>Kutzneria</taxon>
    </lineage>
</organism>
<dbReference type="InterPro" id="IPR039536">
    <property type="entry name" value="TetR_C_Proteobacteria"/>
</dbReference>
<evidence type="ECO:0000313" key="7">
    <source>
        <dbReference type="Proteomes" id="UP000256269"/>
    </source>
</evidence>
<evidence type="ECO:0000256" key="3">
    <source>
        <dbReference type="ARBA" id="ARBA00023163"/>
    </source>
</evidence>
<dbReference type="InterPro" id="IPR001647">
    <property type="entry name" value="HTH_TetR"/>
</dbReference>
<feature type="DNA-binding region" description="H-T-H motif" evidence="4">
    <location>
        <begin position="35"/>
        <end position="54"/>
    </location>
</feature>
<dbReference type="FunFam" id="1.10.10.60:FF:000141">
    <property type="entry name" value="TetR family transcriptional regulator"/>
    <property type="match status" value="1"/>
</dbReference>
<dbReference type="OrthoDB" id="7186128at2"/>
<dbReference type="SUPFAM" id="SSF48498">
    <property type="entry name" value="Tetracyclin repressor-like, C-terminal domain"/>
    <property type="match status" value="1"/>
</dbReference>
<dbReference type="PROSITE" id="PS50977">
    <property type="entry name" value="HTH_TETR_2"/>
    <property type="match status" value="1"/>
</dbReference>
<keyword evidence="2 4" id="KW-0238">DNA-binding</keyword>
<dbReference type="AlphaFoldDB" id="A0A3E0H524"/>
<feature type="domain" description="HTH tetR-type" evidence="5">
    <location>
        <begin position="13"/>
        <end position="72"/>
    </location>
</feature>
<dbReference type="GO" id="GO:0000976">
    <property type="term" value="F:transcription cis-regulatory region binding"/>
    <property type="evidence" value="ECO:0007669"/>
    <property type="project" value="TreeGrafter"/>
</dbReference>
<evidence type="ECO:0000259" key="5">
    <source>
        <dbReference type="PROSITE" id="PS50977"/>
    </source>
</evidence>
<dbReference type="InterPro" id="IPR036271">
    <property type="entry name" value="Tet_transcr_reg_TetR-rel_C_sf"/>
</dbReference>
<comment type="caution">
    <text evidence="6">The sequence shown here is derived from an EMBL/GenBank/DDBJ whole genome shotgun (WGS) entry which is preliminary data.</text>
</comment>
<dbReference type="PANTHER" id="PTHR30055">
    <property type="entry name" value="HTH-TYPE TRANSCRIPTIONAL REGULATOR RUTR"/>
    <property type="match status" value="1"/>
</dbReference>
<dbReference type="Proteomes" id="UP000256269">
    <property type="component" value="Unassembled WGS sequence"/>
</dbReference>
<evidence type="ECO:0000256" key="2">
    <source>
        <dbReference type="ARBA" id="ARBA00023125"/>
    </source>
</evidence>
<gene>
    <name evidence="6" type="ORF">BCF44_114191</name>
</gene>
<proteinExistence type="predicted"/>